<dbReference type="AlphaFoldDB" id="A0A1I3PS31"/>
<evidence type="ECO:0000256" key="6">
    <source>
        <dbReference type="ARBA" id="ARBA00023315"/>
    </source>
</evidence>
<keyword evidence="2" id="KW-1003">Cell membrane</keyword>
<dbReference type="CDD" id="cd07984">
    <property type="entry name" value="LPLAT_LABLAT-like"/>
    <property type="match status" value="1"/>
</dbReference>
<keyword evidence="5" id="KW-0472">Membrane</keyword>
<dbReference type="Pfam" id="PF03279">
    <property type="entry name" value="Lip_A_acyltrans"/>
    <property type="match status" value="1"/>
</dbReference>
<dbReference type="EMBL" id="FOQU01000006">
    <property type="protein sequence ID" value="SFJ24202.1"/>
    <property type="molecule type" value="Genomic_DNA"/>
</dbReference>
<dbReference type="GO" id="GO:0009247">
    <property type="term" value="P:glycolipid biosynthetic process"/>
    <property type="evidence" value="ECO:0007669"/>
    <property type="project" value="UniProtKB-ARBA"/>
</dbReference>
<protein>
    <submittedName>
        <fullName evidence="7">KDO2-lipid IV(A) lauroyltransferase</fullName>
    </submittedName>
</protein>
<organism evidence="7 8">
    <name type="scientific">Paraburkholderia megapolitana</name>
    <dbReference type="NCBI Taxonomy" id="420953"/>
    <lineage>
        <taxon>Bacteria</taxon>
        <taxon>Pseudomonadati</taxon>
        <taxon>Pseudomonadota</taxon>
        <taxon>Betaproteobacteria</taxon>
        <taxon>Burkholderiales</taxon>
        <taxon>Burkholderiaceae</taxon>
        <taxon>Paraburkholderia</taxon>
    </lineage>
</organism>
<keyword evidence="3" id="KW-0997">Cell inner membrane</keyword>
<gene>
    <name evidence="7" type="ORF">SAMN05192543_10647</name>
</gene>
<keyword evidence="4 7" id="KW-0808">Transferase</keyword>
<evidence type="ECO:0000256" key="2">
    <source>
        <dbReference type="ARBA" id="ARBA00022475"/>
    </source>
</evidence>
<name>A0A1I3PS31_9BURK</name>
<accession>A0A1I3PS31</accession>
<dbReference type="Proteomes" id="UP000199548">
    <property type="component" value="Unassembled WGS sequence"/>
</dbReference>
<dbReference type="STRING" id="420953.SAMN05192543_10647"/>
<evidence type="ECO:0000313" key="7">
    <source>
        <dbReference type="EMBL" id="SFJ24202.1"/>
    </source>
</evidence>
<reference evidence="7 8" key="1">
    <citation type="submission" date="2016-10" db="EMBL/GenBank/DDBJ databases">
        <authorList>
            <person name="de Groot N.N."/>
        </authorList>
    </citation>
    <scope>NUCLEOTIDE SEQUENCE [LARGE SCALE GENOMIC DNA]</scope>
    <source>
        <strain evidence="7 8">LMG 23650</strain>
    </source>
</reference>
<proteinExistence type="predicted"/>
<dbReference type="PANTHER" id="PTHR30606:SF9">
    <property type="entry name" value="LIPID A BIOSYNTHESIS LAUROYLTRANSFERASE"/>
    <property type="match status" value="1"/>
</dbReference>
<evidence type="ECO:0000256" key="4">
    <source>
        <dbReference type="ARBA" id="ARBA00022679"/>
    </source>
</evidence>
<keyword evidence="6" id="KW-0012">Acyltransferase</keyword>
<evidence type="ECO:0000256" key="1">
    <source>
        <dbReference type="ARBA" id="ARBA00004533"/>
    </source>
</evidence>
<dbReference type="PANTHER" id="PTHR30606">
    <property type="entry name" value="LIPID A BIOSYNTHESIS LAUROYL ACYLTRANSFERASE"/>
    <property type="match status" value="1"/>
</dbReference>
<evidence type="ECO:0000256" key="5">
    <source>
        <dbReference type="ARBA" id="ARBA00023136"/>
    </source>
</evidence>
<keyword evidence="8" id="KW-1185">Reference proteome</keyword>
<sequence>MFLREYRPIGHRVACFALMLFGPLQAGCPLDKFGLFLIVALLRVLSVLPYSFVARFGSALGTTLYRLPSRRKHIVLVNLRLCFPAKSALEHEQLGRAHFQHVVRSYLERGIQWFGSAKSIDKIVQIESEIDLDDKNAPPTIFMGFHFVGIEVGCMRYSTHLPVASLYTRMSNAPMCDLARRQRGRFGAEMIERATSARKVVGLLRSGTPVMLAADMDQGIDNSVFVPFFGVEACTLTSISRLAKLGRARVVPFVTEVLPDFRGYKLTIFKPLSDYPSSSETVDARRMNEFLETQILRFPEQYYWVHRRFKHRPVGVAGVY</sequence>
<dbReference type="NCBIfam" id="NF005399">
    <property type="entry name" value="PRK06946.1"/>
    <property type="match status" value="1"/>
</dbReference>
<dbReference type="InterPro" id="IPR004960">
    <property type="entry name" value="LipA_acyltrans"/>
</dbReference>
<dbReference type="GO" id="GO:0016746">
    <property type="term" value="F:acyltransferase activity"/>
    <property type="evidence" value="ECO:0007669"/>
    <property type="project" value="UniProtKB-KW"/>
</dbReference>
<dbReference type="GO" id="GO:0005886">
    <property type="term" value="C:plasma membrane"/>
    <property type="evidence" value="ECO:0007669"/>
    <property type="project" value="UniProtKB-SubCell"/>
</dbReference>
<evidence type="ECO:0000256" key="3">
    <source>
        <dbReference type="ARBA" id="ARBA00022519"/>
    </source>
</evidence>
<dbReference type="PIRSF" id="PIRSF026649">
    <property type="entry name" value="MsbB"/>
    <property type="match status" value="1"/>
</dbReference>
<evidence type="ECO:0000313" key="8">
    <source>
        <dbReference type="Proteomes" id="UP000199548"/>
    </source>
</evidence>
<comment type="subcellular location">
    <subcellularLocation>
        <location evidence="1">Cell inner membrane</location>
    </subcellularLocation>
</comment>